<keyword evidence="3" id="KW-0804">Transcription</keyword>
<evidence type="ECO:0000256" key="2">
    <source>
        <dbReference type="ARBA" id="ARBA00023125"/>
    </source>
</evidence>
<dbReference type="InterPro" id="IPR000835">
    <property type="entry name" value="HTH_MarR-typ"/>
</dbReference>
<name>A0A3D3G3Z7_ACIRA</name>
<dbReference type="PANTHER" id="PTHR42756:SF1">
    <property type="entry name" value="TRANSCRIPTIONAL REPRESSOR OF EMRAB OPERON"/>
    <property type="match status" value="1"/>
</dbReference>
<dbReference type="GO" id="GO:0003700">
    <property type="term" value="F:DNA-binding transcription factor activity"/>
    <property type="evidence" value="ECO:0007669"/>
    <property type="project" value="InterPro"/>
</dbReference>
<dbReference type="SMART" id="SM00347">
    <property type="entry name" value="HTH_MARR"/>
    <property type="match status" value="1"/>
</dbReference>
<dbReference type="InterPro" id="IPR036388">
    <property type="entry name" value="WH-like_DNA-bd_sf"/>
</dbReference>
<comment type="caution">
    <text evidence="5">The sequence shown here is derived from an EMBL/GenBank/DDBJ whole genome shotgun (WGS) entry which is preliminary data.</text>
</comment>
<dbReference type="Gene3D" id="1.10.10.10">
    <property type="entry name" value="Winged helix-like DNA-binding domain superfamily/Winged helix DNA-binding domain"/>
    <property type="match status" value="1"/>
</dbReference>
<keyword evidence="1" id="KW-0805">Transcription regulation</keyword>
<dbReference type="AlphaFoldDB" id="A0A3D3G3Z7"/>
<accession>A0A3D3G3Z7</accession>
<evidence type="ECO:0000313" key="5">
    <source>
        <dbReference type="EMBL" id="HCM32297.1"/>
    </source>
</evidence>
<dbReference type="Proteomes" id="UP000262257">
    <property type="component" value="Unassembled WGS sequence"/>
</dbReference>
<proteinExistence type="predicted"/>
<organism evidence="5 6">
    <name type="scientific">Acinetobacter radioresistens</name>
    <dbReference type="NCBI Taxonomy" id="40216"/>
    <lineage>
        <taxon>Bacteria</taxon>
        <taxon>Pseudomonadati</taxon>
        <taxon>Pseudomonadota</taxon>
        <taxon>Gammaproteobacteria</taxon>
        <taxon>Moraxellales</taxon>
        <taxon>Moraxellaceae</taxon>
        <taxon>Acinetobacter</taxon>
    </lineage>
</organism>
<keyword evidence="2" id="KW-0238">DNA-binding</keyword>
<dbReference type="InterPro" id="IPR036390">
    <property type="entry name" value="WH_DNA-bd_sf"/>
</dbReference>
<sequence length="145" mass="16641">MSNLPTFRSVLLVSARLMSDQINTILEPYSLNYSLWQVLHTIHFKHSCTSIDIAEYLNISKPAVAKRIHILIELELLEQIDTEDKRQKMLTLSSKGLSLFEQCSSCIDQFEYSLIRHIEPEQLALVKATLELVLKQLQDSKRGAI</sequence>
<dbReference type="EMBL" id="DPXL01000168">
    <property type="protein sequence ID" value="HCM32297.1"/>
    <property type="molecule type" value="Genomic_DNA"/>
</dbReference>
<dbReference type="PROSITE" id="PS50995">
    <property type="entry name" value="HTH_MARR_2"/>
    <property type="match status" value="1"/>
</dbReference>
<evidence type="ECO:0000256" key="1">
    <source>
        <dbReference type="ARBA" id="ARBA00023015"/>
    </source>
</evidence>
<evidence type="ECO:0000313" key="6">
    <source>
        <dbReference type="Proteomes" id="UP000262257"/>
    </source>
</evidence>
<evidence type="ECO:0000256" key="3">
    <source>
        <dbReference type="ARBA" id="ARBA00023163"/>
    </source>
</evidence>
<dbReference type="Pfam" id="PF12802">
    <property type="entry name" value="MarR_2"/>
    <property type="match status" value="1"/>
</dbReference>
<protein>
    <submittedName>
        <fullName evidence="5">MarR family transcriptional regulator</fullName>
    </submittedName>
</protein>
<feature type="domain" description="HTH marR-type" evidence="4">
    <location>
        <begin position="3"/>
        <end position="135"/>
    </location>
</feature>
<dbReference type="PANTHER" id="PTHR42756">
    <property type="entry name" value="TRANSCRIPTIONAL REGULATOR, MARR"/>
    <property type="match status" value="1"/>
</dbReference>
<gene>
    <name evidence="5" type="ORF">DIC32_13340</name>
</gene>
<dbReference type="GO" id="GO:0003677">
    <property type="term" value="F:DNA binding"/>
    <property type="evidence" value="ECO:0007669"/>
    <property type="project" value="UniProtKB-KW"/>
</dbReference>
<dbReference type="SUPFAM" id="SSF46785">
    <property type="entry name" value="Winged helix' DNA-binding domain"/>
    <property type="match status" value="1"/>
</dbReference>
<reference evidence="5 6" key="1">
    <citation type="journal article" date="2018" name="Nat. Biotechnol.">
        <title>A standardized bacterial taxonomy based on genome phylogeny substantially revises the tree of life.</title>
        <authorList>
            <person name="Parks D.H."/>
            <person name="Chuvochina M."/>
            <person name="Waite D.W."/>
            <person name="Rinke C."/>
            <person name="Skarshewski A."/>
            <person name="Chaumeil P.A."/>
            <person name="Hugenholtz P."/>
        </authorList>
    </citation>
    <scope>NUCLEOTIDE SEQUENCE [LARGE SCALE GENOMIC DNA]</scope>
    <source>
        <strain evidence="5">UBA10045</strain>
    </source>
</reference>
<evidence type="ECO:0000259" key="4">
    <source>
        <dbReference type="PROSITE" id="PS50995"/>
    </source>
</evidence>